<dbReference type="Pfam" id="PF01597">
    <property type="entry name" value="GCV_H"/>
    <property type="match status" value="1"/>
</dbReference>
<keyword evidence="5" id="KW-0496">Mitochondrion</keyword>
<evidence type="ECO:0000256" key="2">
    <source>
        <dbReference type="ARBA" id="ARBA00022823"/>
    </source>
</evidence>
<dbReference type="Proteomes" id="UP000694845">
    <property type="component" value="Unplaced"/>
</dbReference>
<comment type="subcellular location">
    <subcellularLocation>
        <location evidence="5">Mitochondrion</location>
    </subcellularLocation>
</comment>
<evidence type="ECO:0000256" key="5">
    <source>
        <dbReference type="RuleBase" id="RU364055"/>
    </source>
</evidence>
<gene>
    <name evidence="8" type="primary">LOC110981338</name>
</gene>
<dbReference type="GO" id="GO:0009249">
    <property type="term" value="P:protein lipoylation"/>
    <property type="evidence" value="ECO:0007669"/>
    <property type="project" value="TreeGrafter"/>
</dbReference>
<dbReference type="GO" id="GO:0005829">
    <property type="term" value="C:cytosol"/>
    <property type="evidence" value="ECO:0007669"/>
    <property type="project" value="TreeGrafter"/>
</dbReference>
<keyword evidence="7" id="KW-1185">Reference proteome</keyword>
<comment type="subunit">
    <text evidence="5">The glycine cleavage system is composed of four proteins: P, T, L and H.</text>
</comment>
<accession>A0A8B7YMP8</accession>
<dbReference type="InterPro" id="IPR011053">
    <property type="entry name" value="Single_hybrid_motif"/>
</dbReference>
<dbReference type="CTD" id="2653"/>
<reference evidence="8" key="1">
    <citation type="submission" date="2025-08" db="UniProtKB">
        <authorList>
            <consortium name="RefSeq"/>
        </authorList>
    </citation>
    <scope>IDENTIFICATION</scope>
</reference>
<dbReference type="PROSITE" id="PS00189">
    <property type="entry name" value="LIPOYL"/>
    <property type="match status" value="1"/>
</dbReference>
<dbReference type="InterPro" id="IPR000089">
    <property type="entry name" value="Biotin_lipoyl"/>
</dbReference>
<evidence type="ECO:0000256" key="4">
    <source>
        <dbReference type="PIRSR" id="PIRSR617453-50"/>
    </source>
</evidence>
<dbReference type="GO" id="GO:0005739">
    <property type="term" value="C:mitochondrion"/>
    <property type="evidence" value="ECO:0007669"/>
    <property type="project" value="UniProtKB-SubCell"/>
</dbReference>
<feature type="domain" description="Lipoyl-binding" evidence="6">
    <location>
        <begin position="79"/>
        <end position="161"/>
    </location>
</feature>
<dbReference type="PROSITE" id="PS50968">
    <property type="entry name" value="BIOTINYL_LIPOYL"/>
    <property type="match status" value="1"/>
</dbReference>
<dbReference type="GO" id="GO:0019464">
    <property type="term" value="P:glycine decarboxylation via glycine cleavage system"/>
    <property type="evidence" value="ECO:0007669"/>
    <property type="project" value="UniProtKB-UniRule"/>
</dbReference>
<dbReference type="PANTHER" id="PTHR11715:SF3">
    <property type="entry name" value="GLYCINE CLEAVAGE SYSTEM H PROTEIN-RELATED"/>
    <property type="match status" value="1"/>
</dbReference>
<feature type="modified residue" description="N6-lipoyllysine" evidence="4">
    <location>
        <position position="120"/>
    </location>
</feature>
<dbReference type="NCBIfam" id="NF002270">
    <property type="entry name" value="PRK01202.1"/>
    <property type="match status" value="1"/>
</dbReference>
<dbReference type="OrthoDB" id="10264154at2759"/>
<sequence>MACPRLLQQSVSLCSRVCRLSAWTVRPSFNCSKPVRQQLLPGIHHVYGRREFSRTSIASADRLFSKDHEWLLSDDSKETATVGISDHAQESLGDIVFIELPDVGTKIAKSEPFGVVESVKAASDLYAMIDGEVTEVNDALAQTPELVNSDPFGAGWMIKVKVADSSQLDDLMTEDEYKTFVAESQND</sequence>
<dbReference type="CDD" id="cd06848">
    <property type="entry name" value="GCS_H"/>
    <property type="match status" value="1"/>
</dbReference>
<evidence type="ECO:0000313" key="7">
    <source>
        <dbReference type="Proteomes" id="UP000694845"/>
    </source>
</evidence>
<dbReference type="HAMAP" id="MF_00272">
    <property type="entry name" value="GcvH"/>
    <property type="match status" value="1"/>
</dbReference>
<comment type="similarity">
    <text evidence="1 5">Belongs to the GcvH family.</text>
</comment>
<protein>
    <recommendedName>
        <fullName evidence="5">Glycine cleavage system H protein</fullName>
    </recommendedName>
</protein>
<comment type="cofactor">
    <cofactor evidence="5">
        <name>(R)-lipoate</name>
        <dbReference type="ChEBI" id="CHEBI:83088"/>
    </cofactor>
    <text evidence="5">Binds 1 lipoyl cofactor covalently.</text>
</comment>
<dbReference type="InterPro" id="IPR003016">
    <property type="entry name" value="2-oxoA_DH_lipoyl-BS"/>
</dbReference>
<dbReference type="InterPro" id="IPR002930">
    <property type="entry name" value="GCV_H"/>
</dbReference>
<name>A0A8B7YMP8_ACAPL</name>
<dbReference type="KEGG" id="aplc:110981338"/>
<dbReference type="RefSeq" id="XP_022094538.1">
    <property type="nucleotide sequence ID" value="XM_022238846.1"/>
</dbReference>
<dbReference type="GO" id="GO:0005960">
    <property type="term" value="C:glycine cleavage complex"/>
    <property type="evidence" value="ECO:0007669"/>
    <property type="project" value="UniProtKB-UniRule"/>
</dbReference>
<comment type="function">
    <text evidence="5">The H protein shuttles the methylamine group of glycine from the P protein to the T protein.</text>
</comment>
<dbReference type="Gene3D" id="2.40.50.100">
    <property type="match status" value="1"/>
</dbReference>
<dbReference type="GeneID" id="110981338"/>
<keyword evidence="2 4" id="KW-0450">Lipoyl</keyword>
<dbReference type="InterPro" id="IPR017453">
    <property type="entry name" value="GCV_H_sub"/>
</dbReference>
<evidence type="ECO:0000313" key="8">
    <source>
        <dbReference type="RefSeq" id="XP_022094538.1"/>
    </source>
</evidence>
<evidence type="ECO:0000256" key="1">
    <source>
        <dbReference type="ARBA" id="ARBA00009249"/>
    </source>
</evidence>
<evidence type="ECO:0000259" key="6">
    <source>
        <dbReference type="PROSITE" id="PS50968"/>
    </source>
</evidence>
<dbReference type="InterPro" id="IPR033753">
    <property type="entry name" value="GCV_H/Fam206"/>
</dbReference>
<organism evidence="7 8">
    <name type="scientific">Acanthaster planci</name>
    <name type="common">Crown-of-thorns starfish</name>
    <dbReference type="NCBI Taxonomy" id="133434"/>
    <lineage>
        <taxon>Eukaryota</taxon>
        <taxon>Metazoa</taxon>
        <taxon>Echinodermata</taxon>
        <taxon>Eleutherozoa</taxon>
        <taxon>Asterozoa</taxon>
        <taxon>Asteroidea</taxon>
        <taxon>Valvatacea</taxon>
        <taxon>Valvatida</taxon>
        <taxon>Acanthasteridae</taxon>
        <taxon>Acanthaster</taxon>
    </lineage>
</organism>
<dbReference type="NCBIfam" id="TIGR00527">
    <property type="entry name" value="gcvH"/>
    <property type="match status" value="1"/>
</dbReference>
<keyword evidence="3 5" id="KW-0809">Transit peptide</keyword>
<proteinExistence type="inferred from homology"/>
<dbReference type="PANTHER" id="PTHR11715">
    <property type="entry name" value="GLYCINE CLEAVAGE SYSTEM H PROTEIN"/>
    <property type="match status" value="1"/>
</dbReference>
<evidence type="ECO:0000256" key="3">
    <source>
        <dbReference type="ARBA" id="ARBA00022946"/>
    </source>
</evidence>
<dbReference type="AlphaFoldDB" id="A0A8B7YMP8"/>
<dbReference type="SUPFAM" id="SSF51230">
    <property type="entry name" value="Single hybrid motif"/>
    <property type="match status" value="1"/>
</dbReference>